<protein>
    <recommendedName>
        <fullName evidence="4">Competence protein CoiA-like family protein</fullName>
    </recommendedName>
</protein>
<dbReference type="EMBL" id="JARFVB010000003">
    <property type="protein sequence ID" value="MDF0715757.1"/>
    <property type="molecule type" value="Genomic_DNA"/>
</dbReference>
<comment type="caution">
    <text evidence="2">The sequence shown here is derived from an EMBL/GenBank/DDBJ whole genome shotgun (WGS) entry which is preliminary data.</text>
</comment>
<evidence type="ECO:0000313" key="3">
    <source>
        <dbReference type="Proteomes" id="UP001221366"/>
    </source>
</evidence>
<dbReference type="RefSeq" id="WP_275615010.1">
    <property type="nucleotide sequence ID" value="NZ_JARFVB010000003.1"/>
</dbReference>
<evidence type="ECO:0000256" key="1">
    <source>
        <dbReference type="SAM" id="Coils"/>
    </source>
</evidence>
<gene>
    <name evidence="2" type="ORF">PY092_06330</name>
</gene>
<name>A0ABT5XX43_9FLAO</name>
<accession>A0ABT5XX43</accession>
<feature type="coiled-coil region" evidence="1">
    <location>
        <begin position="265"/>
        <end position="310"/>
    </location>
</feature>
<sequence length="312" mass="36809">MMLNKSSKNRVIKYPIAFDSLGGELVDLSLITDCNRAFIVCPECNSRFVAVINHQTPHFKHYGDHECSGTFESYIHKVVKELFKQITKIELPELQIKDLPEEHLRSFWQMRSRLLDTNIPLNQHRKFIDGLKDSLTEVKIVTIDRVGIERVIKTSYGSMIVDVVAHLGDKVLFIEPYYSNPIDDDKKVKIRAANIPTLSISLMEFLNYTKFEFSLSDLKKWLFIDNSKNWVYLNDRLYQKHIDSYKKYLWTEIRKYKRRMILNEISNFKNKNVEREGDLEDLKRKIKDINEEISGALEQIKRLSKDLEDLKE</sequence>
<keyword evidence="3" id="KW-1185">Reference proteome</keyword>
<keyword evidence="1" id="KW-0175">Coiled coil</keyword>
<evidence type="ECO:0008006" key="4">
    <source>
        <dbReference type="Google" id="ProtNLM"/>
    </source>
</evidence>
<reference evidence="2 3" key="1">
    <citation type="submission" date="2023-03" db="EMBL/GenBank/DDBJ databases">
        <title>Muricauda XX sp. nov. and Muricauda XXX sp. nov., two novel species isolated from Okinawa Trough.</title>
        <authorList>
            <person name="Cao W."/>
            <person name="Deng X."/>
        </authorList>
    </citation>
    <scope>NUCLEOTIDE SEQUENCE [LARGE SCALE GENOMIC DNA]</scope>
    <source>
        <strain evidence="2 3">334s03</strain>
    </source>
</reference>
<organism evidence="2 3">
    <name type="scientific">Flagellimonas yonaguniensis</name>
    <dbReference type="NCBI Taxonomy" id="3031325"/>
    <lineage>
        <taxon>Bacteria</taxon>
        <taxon>Pseudomonadati</taxon>
        <taxon>Bacteroidota</taxon>
        <taxon>Flavobacteriia</taxon>
        <taxon>Flavobacteriales</taxon>
        <taxon>Flavobacteriaceae</taxon>
        <taxon>Flagellimonas</taxon>
    </lineage>
</organism>
<proteinExistence type="predicted"/>
<dbReference type="Proteomes" id="UP001221366">
    <property type="component" value="Unassembled WGS sequence"/>
</dbReference>
<evidence type="ECO:0000313" key="2">
    <source>
        <dbReference type="EMBL" id="MDF0715757.1"/>
    </source>
</evidence>